<protein>
    <submittedName>
        <fullName evidence="1">Uncharacterized protein</fullName>
    </submittedName>
</protein>
<gene>
    <name evidence="1" type="ORF">GCM10009681_28340</name>
</gene>
<comment type="caution">
    <text evidence="1">The sequence shown here is derived from an EMBL/GenBank/DDBJ whole genome shotgun (WGS) entry which is preliminary data.</text>
</comment>
<evidence type="ECO:0000313" key="1">
    <source>
        <dbReference type="EMBL" id="GAA1755548.1"/>
    </source>
</evidence>
<evidence type="ECO:0000313" key="2">
    <source>
        <dbReference type="Proteomes" id="UP001500655"/>
    </source>
</evidence>
<proteinExistence type="predicted"/>
<accession>A0ABN2KGK9</accession>
<dbReference type="EMBL" id="BAAALS010000012">
    <property type="protein sequence ID" value="GAA1755548.1"/>
    <property type="molecule type" value="Genomic_DNA"/>
</dbReference>
<reference evidence="2" key="1">
    <citation type="journal article" date="2019" name="Int. J. Syst. Evol. Microbiol.">
        <title>The Global Catalogue of Microorganisms (GCM) 10K type strain sequencing project: providing services to taxonomists for standard genome sequencing and annotation.</title>
        <authorList>
            <consortium name="The Broad Institute Genomics Platform"/>
            <consortium name="The Broad Institute Genome Sequencing Center for Infectious Disease"/>
            <person name="Wu L."/>
            <person name="Ma J."/>
        </authorList>
    </citation>
    <scope>NUCLEOTIDE SEQUENCE [LARGE SCALE GENOMIC DNA]</scope>
    <source>
        <strain evidence="2">JCM 13249</strain>
    </source>
</reference>
<name>A0ABN2KGK9_9ACTN</name>
<keyword evidence="2" id="KW-1185">Reference proteome</keyword>
<organism evidence="1 2">
    <name type="scientific">Luedemannella helvata</name>
    <dbReference type="NCBI Taxonomy" id="349315"/>
    <lineage>
        <taxon>Bacteria</taxon>
        <taxon>Bacillati</taxon>
        <taxon>Actinomycetota</taxon>
        <taxon>Actinomycetes</taxon>
        <taxon>Micromonosporales</taxon>
        <taxon>Micromonosporaceae</taxon>
        <taxon>Luedemannella</taxon>
    </lineage>
</organism>
<sequence>MPIEDWLFSFKHLDENDVVMIKTNGGDLSSEIINGIWYETLNEDSVELLKAVHEDKVYDFLSQHPDWIAKLK</sequence>
<dbReference type="Proteomes" id="UP001500655">
    <property type="component" value="Unassembled WGS sequence"/>
</dbReference>